<feature type="domain" description="Disease resistance N-terminal" evidence="4">
    <location>
        <begin position="5"/>
        <end position="84"/>
    </location>
</feature>
<organism evidence="5 6">
    <name type="scientific">Rhamnella rubrinervis</name>
    <dbReference type="NCBI Taxonomy" id="2594499"/>
    <lineage>
        <taxon>Eukaryota</taxon>
        <taxon>Viridiplantae</taxon>
        <taxon>Streptophyta</taxon>
        <taxon>Embryophyta</taxon>
        <taxon>Tracheophyta</taxon>
        <taxon>Spermatophyta</taxon>
        <taxon>Magnoliopsida</taxon>
        <taxon>eudicotyledons</taxon>
        <taxon>Gunneridae</taxon>
        <taxon>Pentapetalae</taxon>
        <taxon>rosids</taxon>
        <taxon>fabids</taxon>
        <taxon>Rosales</taxon>
        <taxon>Rhamnaceae</taxon>
        <taxon>rhamnoid group</taxon>
        <taxon>Rhamneae</taxon>
        <taxon>Rhamnella</taxon>
    </lineage>
</organism>
<evidence type="ECO:0000313" key="6">
    <source>
        <dbReference type="Proteomes" id="UP000796880"/>
    </source>
</evidence>
<sequence>MADVVVPIVVEHFIKLLTREANLLGGVEDGVISLKSDLEFMDAFLKKSSGKRSDETVKVLVHQIRDVALHSEDIVDTVVEQVMKQWRRNLLWKLFYRIGHASVLQGVANQTSSIKRRIQDIYENKARYDIGEADRASVDDEEAEQSLQRRRRDVEEDDVHYATLRIYQNGNSY</sequence>
<evidence type="ECO:0000313" key="5">
    <source>
        <dbReference type="EMBL" id="KAF3437578.1"/>
    </source>
</evidence>
<dbReference type="AlphaFoldDB" id="A0A8K0GUH3"/>
<dbReference type="PANTHER" id="PTHR19338:SF0">
    <property type="entry name" value="MITOCHONDRIAL IMPORT INNER MEMBRANE TRANSLOCASE SUBUNIT TIM13"/>
    <property type="match status" value="1"/>
</dbReference>
<dbReference type="PANTHER" id="PTHR19338">
    <property type="entry name" value="TRANSLOCASE OF INNER MITOCHONDRIAL MEMBRANE 13 HOMOLOG"/>
    <property type="match status" value="1"/>
</dbReference>
<keyword evidence="1" id="KW-0677">Repeat</keyword>
<keyword evidence="3" id="KW-0611">Plant defense</keyword>
<dbReference type="OrthoDB" id="1163443at2759"/>
<reference evidence="5" key="1">
    <citation type="submission" date="2020-03" db="EMBL/GenBank/DDBJ databases">
        <title>A high-quality chromosome-level genome assembly of a woody plant with both climbing and erect habits, Rhamnella rubrinervis.</title>
        <authorList>
            <person name="Lu Z."/>
            <person name="Yang Y."/>
            <person name="Zhu X."/>
            <person name="Sun Y."/>
        </authorList>
    </citation>
    <scope>NUCLEOTIDE SEQUENCE</scope>
    <source>
        <strain evidence="5">BYM</strain>
        <tissue evidence="5">Leaf</tissue>
    </source>
</reference>
<keyword evidence="2" id="KW-0547">Nucleotide-binding</keyword>
<protein>
    <recommendedName>
        <fullName evidence="4">Disease resistance N-terminal domain-containing protein</fullName>
    </recommendedName>
</protein>
<dbReference type="GO" id="GO:0006952">
    <property type="term" value="P:defense response"/>
    <property type="evidence" value="ECO:0007669"/>
    <property type="project" value="UniProtKB-KW"/>
</dbReference>
<comment type="caution">
    <text evidence="5">The sequence shown here is derived from an EMBL/GenBank/DDBJ whole genome shotgun (WGS) entry which is preliminary data.</text>
</comment>
<dbReference type="InterPro" id="IPR041118">
    <property type="entry name" value="Rx_N"/>
</dbReference>
<proteinExistence type="predicted"/>
<gene>
    <name evidence="5" type="ORF">FNV43_RR20334</name>
</gene>
<dbReference type="Proteomes" id="UP000796880">
    <property type="component" value="Unassembled WGS sequence"/>
</dbReference>
<evidence type="ECO:0000259" key="4">
    <source>
        <dbReference type="Pfam" id="PF18052"/>
    </source>
</evidence>
<keyword evidence="6" id="KW-1185">Reference proteome</keyword>
<name>A0A8K0GUH3_9ROSA</name>
<evidence type="ECO:0000256" key="1">
    <source>
        <dbReference type="ARBA" id="ARBA00022737"/>
    </source>
</evidence>
<dbReference type="EMBL" id="VOIH02000009">
    <property type="protein sequence ID" value="KAF3437578.1"/>
    <property type="molecule type" value="Genomic_DNA"/>
</dbReference>
<evidence type="ECO:0000256" key="2">
    <source>
        <dbReference type="ARBA" id="ARBA00022741"/>
    </source>
</evidence>
<dbReference type="GO" id="GO:0000166">
    <property type="term" value="F:nucleotide binding"/>
    <property type="evidence" value="ECO:0007669"/>
    <property type="project" value="UniProtKB-KW"/>
</dbReference>
<dbReference type="CDD" id="cd14798">
    <property type="entry name" value="RX-CC_like"/>
    <property type="match status" value="1"/>
</dbReference>
<dbReference type="Pfam" id="PF18052">
    <property type="entry name" value="Rx_N"/>
    <property type="match status" value="1"/>
</dbReference>
<dbReference type="InterPro" id="IPR038005">
    <property type="entry name" value="RX-like_CC"/>
</dbReference>
<evidence type="ECO:0000256" key="3">
    <source>
        <dbReference type="ARBA" id="ARBA00022821"/>
    </source>
</evidence>
<dbReference type="Gene3D" id="1.20.5.4130">
    <property type="match status" value="1"/>
</dbReference>
<accession>A0A8K0GUH3</accession>